<organism evidence="1 2">
    <name type="scientific">Clostridium formicaceticum</name>
    <dbReference type="NCBI Taxonomy" id="1497"/>
    <lineage>
        <taxon>Bacteria</taxon>
        <taxon>Bacillati</taxon>
        <taxon>Bacillota</taxon>
        <taxon>Clostridia</taxon>
        <taxon>Eubacteriales</taxon>
        <taxon>Clostridiaceae</taxon>
        <taxon>Clostridium</taxon>
    </lineage>
</organism>
<evidence type="ECO:0000313" key="2">
    <source>
        <dbReference type="Proteomes" id="UP000192478"/>
    </source>
</evidence>
<dbReference type="Gene3D" id="4.10.280.10">
    <property type="entry name" value="Helix-loop-helix DNA-binding domain"/>
    <property type="match status" value="1"/>
</dbReference>
<gene>
    <name evidence="1" type="ORF">CLFO_08440</name>
</gene>
<dbReference type="SUPFAM" id="SSF140500">
    <property type="entry name" value="BAS1536-like"/>
    <property type="match status" value="1"/>
</dbReference>
<protein>
    <submittedName>
        <fullName evidence="1">Uncharacterized protein</fullName>
    </submittedName>
</protein>
<dbReference type="AlphaFoldDB" id="A0AAC9RJ89"/>
<name>A0AAC9RJ89_9CLOT</name>
<dbReference type="InterPro" id="IPR018540">
    <property type="entry name" value="Spo0E-like"/>
</dbReference>
<dbReference type="Proteomes" id="UP000192478">
    <property type="component" value="Chromosome"/>
</dbReference>
<dbReference type="InterPro" id="IPR036638">
    <property type="entry name" value="HLH_DNA-bd_sf"/>
</dbReference>
<reference evidence="1 2" key="1">
    <citation type="submission" date="2017-03" db="EMBL/GenBank/DDBJ databases">
        <title>Complete sequence of Clostridium formicaceticum DSM 92.</title>
        <authorList>
            <person name="Poehlein A."/>
            <person name="Karl M."/>
            <person name="Bengelsdorf F.R."/>
            <person name="Duerre P."/>
            <person name="Daniel R."/>
        </authorList>
    </citation>
    <scope>NUCLEOTIDE SEQUENCE [LARGE SCALE GENOMIC DNA]</scope>
    <source>
        <strain evidence="1 2">DSM 92</strain>
    </source>
</reference>
<dbReference type="Pfam" id="PF09388">
    <property type="entry name" value="SpoOE-like"/>
    <property type="match status" value="1"/>
</dbReference>
<dbReference type="RefSeq" id="WP_081561928.1">
    <property type="nucleotide sequence ID" value="NZ_CP017603.1"/>
</dbReference>
<sequence>MNNNKIELEVLRKQLNDALAENGGKVTKDIIKTSQQLDRIIETYLCSQKESDT</sequence>
<dbReference type="GO" id="GO:0046983">
    <property type="term" value="F:protein dimerization activity"/>
    <property type="evidence" value="ECO:0007669"/>
    <property type="project" value="InterPro"/>
</dbReference>
<dbReference type="EMBL" id="CP020559">
    <property type="protein sequence ID" value="ARE86522.1"/>
    <property type="molecule type" value="Genomic_DNA"/>
</dbReference>
<dbReference type="GO" id="GO:0043937">
    <property type="term" value="P:regulation of sporulation"/>
    <property type="evidence" value="ECO:0007669"/>
    <property type="project" value="InterPro"/>
</dbReference>
<accession>A0AAC9RJ89</accession>
<evidence type="ECO:0000313" key="1">
    <source>
        <dbReference type="EMBL" id="ARE86522.1"/>
    </source>
</evidence>
<proteinExistence type="predicted"/>
<dbReference type="InterPro" id="IPR037208">
    <property type="entry name" value="Spo0E-like_sf"/>
</dbReference>